<reference evidence="2" key="2">
    <citation type="journal article" date="2017" name="J. Med. Entomol.">
        <title>Transcriptome Analysis of the Triatoma infestans (Hemiptera: Reduviidae) Integument.</title>
        <authorList>
            <person name="Calderon-Fernandez G.M."/>
            <person name="Moriconi D.E."/>
            <person name="Dulbecco A.B."/>
            <person name="Juarez M.P."/>
        </authorList>
    </citation>
    <scope>NUCLEOTIDE SEQUENCE</scope>
    <source>
        <strain evidence="2">Int1</strain>
        <tissue evidence="2">Integument</tissue>
    </source>
</reference>
<name>A0A170U7Q2_TRIIF</name>
<dbReference type="AlphaFoldDB" id="A0A170U7Q2"/>
<feature type="compositionally biased region" description="Polar residues" evidence="1">
    <location>
        <begin position="1"/>
        <end position="14"/>
    </location>
</feature>
<organism evidence="2">
    <name type="scientific">Triatoma infestans</name>
    <name type="common">Assassin bug</name>
    <dbReference type="NCBI Taxonomy" id="30076"/>
    <lineage>
        <taxon>Eukaryota</taxon>
        <taxon>Metazoa</taxon>
        <taxon>Ecdysozoa</taxon>
        <taxon>Arthropoda</taxon>
        <taxon>Hexapoda</taxon>
        <taxon>Insecta</taxon>
        <taxon>Pterygota</taxon>
        <taxon>Neoptera</taxon>
        <taxon>Paraneoptera</taxon>
        <taxon>Hemiptera</taxon>
        <taxon>Heteroptera</taxon>
        <taxon>Panheteroptera</taxon>
        <taxon>Cimicomorpha</taxon>
        <taxon>Reduviidae</taxon>
        <taxon>Triatominae</taxon>
        <taxon>Triatoma</taxon>
    </lineage>
</organism>
<accession>A0A170U7Q2</accession>
<reference evidence="2" key="1">
    <citation type="submission" date="2016-04" db="EMBL/GenBank/DDBJ databases">
        <authorList>
            <person name="Calderon-Fernandez G.M.Sr."/>
        </authorList>
    </citation>
    <scope>NUCLEOTIDE SEQUENCE</scope>
    <source>
        <strain evidence="2">Int1</strain>
        <tissue evidence="2">Integument</tissue>
    </source>
</reference>
<proteinExistence type="predicted"/>
<sequence length="98" mass="11219">QANDNDSADSQNENGAWMGRGGGKQFDEVSSYNSDINNDRIHKWLENQIHKPNLSQSMMHLNLIGQLDSDDRLSINLKRRQSVSNSNYYKTGKKFRCS</sequence>
<protein>
    <submittedName>
        <fullName evidence="2">Uncharacterized protein</fullName>
    </submittedName>
</protein>
<dbReference type="EMBL" id="GEMB01007787">
    <property type="protein sequence ID" value="JAR95661.1"/>
    <property type="molecule type" value="Transcribed_RNA"/>
</dbReference>
<evidence type="ECO:0000313" key="2">
    <source>
        <dbReference type="EMBL" id="JAR95661.1"/>
    </source>
</evidence>
<evidence type="ECO:0000256" key="1">
    <source>
        <dbReference type="SAM" id="MobiDB-lite"/>
    </source>
</evidence>
<feature type="region of interest" description="Disordered" evidence="1">
    <location>
        <begin position="1"/>
        <end position="31"/>
    </location>
</feature>
<feature type="non-terminal residue" evidence="2">
    <location>
        <position position="1"/>
    </location>
</feature>